<dbReference type="PROSITE" id="PS50835">
    <property type="entry name" value="IG_LIKE"/>
    <property type="match status" value="1"/>
</dbReference>
<evidence type="ECO:0000313" key="1">
    <source>
        <dbReference type="EnsemblMetazoa" id="PPAI009740-PA"/>
    </source>
</evidence>
<dbReference type="SMART" id="SM00409">
    <property type="entry name" value="IG"/>
    <property type="match status" value="1"/>
</dbReference>
<evidence type="ECO:0000313" key="2">
    <source>
        <dbReference type="Proteomes" id="UP000092462"/>
    </source>
</evidence>
<dbReference type="EMBL" id="AJVK01007225">
    <property type="status" value="NOT_ANNOTATED_CDS"/>
    <property type="molecule type" value="Genomic_DNA"/>
</dbReference>
<protein>
    <submittedName>
        <fullName evidence="1">Uncharacterized protein</fullName>
    </submittedName>
</protein>
<dbReference type="Pfam" id="PF13927">
    <property type="entry name" value="Ig_3"/>
    <property type="match status" value="1"/>
</dbReference>
<dbReference type="AlphaFoldDB" id="A0A1B0GQG2"/>
<sequence>MRTDIPVVTLEFGTNLNTTSIREGADVYFECNIKSNPWVYRVSWRHNGKLLDNNIAEGIVVANQSLVLQNVSRARGGLYTCVGSNREGDGESNPVTLDIKFPPICRPGQMNSYSAARNELVKIPCEVEANPDDINFTWKFNSTQFEFLDIPTSVIAFDHARSTAHYLPRTEHVII</sequence>
<dbReference type="PANTHER" id="PTHR23278:SF30">
    <property type="entry name" value="SIDESTEP VIII, ISOFORM B"/>
    <property type="match status" value="1"/>
</dbReference>
<dbReference type="InterPro" id="IPR003598">
    <property type="entry name" value="Ig_sub2"/>
</dbReference>
<dbReference type="InterPro" id="IPR013783">
    <property type="entry name" value="Ig-like_fold"/>
</dbReference>
<dbReference type="Gene3D" id="2.60.40.10">
    <property type="entry name" value="Immunoglobulins"/>
    <property type="match status" value="1"/>
</dbReference>
<reference evidence="1" key="1">
    <citation type="submission" date="2022-08" db="UniProtKB">
        <authorList>
            <consortium name="EnsemblMetazoa"/>
        </authorList>
    </citation>
    <scope>IDENTIFICATION</scope>
    <source>
        <strain evidence="1">Israel</strain>
    </source>
</reference>
<dbReference type="SMART" id="SM00408">
    <property type="entry name" value="IGc2"/>
    <property type="match status" value="1"/>
</dbReference>
<dbReference type="InterPro" id="IPR003599">
    <property type="entry name" value="Ig_sub"/>
</dbReference>
<dbReference type="Proteomes" id="UP000092462">
    <property type="component" value="Unassembled WGS sequence"/>
</dbReference>
<dbReference type="EMBL" id="AJVK01007227">
    <property type="status" value="NOT_ANNOTATED_CDS"/>
    <property type="molecule type" value="Genomic_DNA"/>
</dbReference>
<proteinExistence type="predicted"/>
<dbReference type="EMBL" id="AJVK01007226">
    <property type="status" value="NOT_ANNOTATED_CDS"/>
    <property type="molecule type" value="Genomic_DNA"/>
</dbReference>
<keyword evidence="2" id="KW-1185">Reference proteome</keyword>
<dbReference type="VEuPathDB" id="VectorBase:PPAPM1_005462"/>
<dbReference type="PANTHER" id="PTHR23278">
    <property type="entry name" value="SIDESTEP PROTEIN"/>
    <property type="match status" value="1"/>
</dbReference>
<name>A0A1B0GQG2_PHLPP</name>
<accession>A0A1B0GQG2</accession>
<dbReference type="VEuPathDB" id="VectorBase:PPAI009740"/>
<organism evidence="1 2">
    <name type="scientific">Phlebotomus papatasi</name>
    <name type="common">Sandfly</name>
    <dbReference type="NCBI Taxonomy" id="29031"/>
    <lineage>
        <taxon>Eukaryota</taxon>
        <taxon>Metazoa</taxon>
        <taxon>Ecdysozoa</taxon>
        <taxon>Arthropoda</taxon>
        <taxon>Hexapoda</taxon>
        <taxon>Insecta</taxon>
        <taxon>Pterygota</taxon>
        <taxon>Neoptera</taxon>
        <taxon>Endopterygota</taxon>
        <taxon>Diptera</taxon>
        <taxon>Nematocera</taxon>
        <taxon>Psychodoidea</taxon>
        <taxon>Psychodidae</taxon>
        <taxon>Phlebotomus</taxon>
        <taxon>Phlebotomus</taxon>
    </lineage>
</organism>
<dbReference type="SUPFAM" id="SSF48726">
    <property type="entry name" value="Immunoglobulin"/>
    <property type="match status" value="1"/>
</dbReference>
<dbReference type="InterPro" id="IPR036179">
    <property type="entry name" value="Ig-like_dom_sf"/>
</dbReference>
<dbReference type="InterPro" id="IPR007110">
    <property type="entry name" value="Ig-like_dom"/>
</dbReference>
<dbReference type="EnsemblMetazoa" id="PPAI009740-RA">
    <property type="protein sequence ID" value="PPAI009740-PA"/>
    <property type="gene ID" value="PPAI009740"/>
</dbReference>